<dbReference type="Pfam" id="PF13522">
    <property type="entry name" value="GATase_6"/>
    <property type="match status" value="1"/>
</dbReference>
<dbReference type="GO" id="GO:0005829">
    <property type="term" value="C:cytosol"/>
    <property type="evidence" value="ECO:0007669"/>
    <property type="project" value="TreeGrafter"/>
</dbReference>
<dbReference type="EMBL" id="JACPNR010000004">
    <property type="protein sequence ID" value="MBI2677546.1"/>
    <property type="molecule type" value="Genomic_DNA"/>
</dbReference>
<feature type="domain" description="Glutamine amidotransferase type-2" evidence="11">
    <location>
        <begin position="2"/>
        <end position="220"/>
    </location>
</feature>
<comment type="pathway">
    <text evidence="1">Amino-acid biosynthesis; L-asparagine biosynthesis; L-asparagine from L-aspartate (L-Gln route): step 1/1.</text>
</comment>
<accession>A0A932A6E4</accession>
<comment type="caution">
    <text evidence="12">The sequence shown here is derived from an EMBL/GenBank/DDBJ whole genome shotgun (WGS) entry which is preliminary data.</text>
</comment>
<keyword evidence="8" id="KW-0028">Amino-acid biosynthesis</keyword>
<evidence type="ECO:0000256" key="9">
    <source>
        <dbReference type="PIRSR" id="PIRSR001589-2"/>
    </source>
</evidence>
<feature type="site" description="Important for beta-aspartyl-AMP intermediate formation" evidence="10">
    <location>
        <position position="379"/>
    </location>
</feature>
<dbReference type="NCBIfam" id="TIGR01536">
    <property type="entry name" value="asn_synth_AEB"/>
    <property type="match status" value="1"/>
</dbReference>
<dbReference type="InterPro" id="IPR033738">
    <property type="entry name" value="AsnB_N"/>
</dbReference>
<dbReference type="InterPro" id="IPR051786">
    <property type="entry name" value="ASN_synthetase/amidase"/>
</dbReference>
<evidence type="ECO:0000256" key="10">
    <source>
        <dbReference type="PIRSR" id="PIRSR001589-3"/>
    </source>
</evidence>
<dbReference type="InterPro" id="IPR017932">
    <property type="entry name" value="GATase_2_dom"/>
</dbReference>
<dbReference type="GO" id="GO:0005524">
    <property type="term" value="F:ATP binding"/>
    <property type="evidence" value="ECO:0007669"/>
    <property type="project" value="UniProtKB-KW"/>
</dbReference>
<comment type="catalytic activity">
    <reaction evidence="7">
        <text>L-aspartate + L-glutamine + ATP + H2O = L-asparagine + L-glutamate + AMP + diphosphate + H(+)</text>
        <dbReference type="Rhea" id="RHEA:12228"/>
        <dbReference type="ChEBI" id="CHEBI:15377"/>
        <dbReference type="ChEBI" id="CHEBI:15378"/>
        <dbReference type="ChEBI" id="CHEBI:29985"/>
        <dbReference type="ChEBI" id="CHEBI:29991"/>
        <dbReference type="ChEBI" id="CHEBI:30616"/>
        <dbReference type="ChEBI" id="CHEBI:33019"/>
        <dbReference type="ChEBI" id="CHEBI:58048"/>
        <dbReference type="ChEBI" id="CHEBI:58359"/>
        <dbReference type="ChEBI" id="CHEBI:456215"/>
        <dbReference type="EC" id="6.3.5.4"/>
    </reaction>
</comment>
<dbReference type="InterPro" id="IPR006426">
    <property type="entry name" value="Asn_synth_AEB"/>
</dbReference>
<dbReference type="CDD" id="cd00712">
    <property type="entry name" value="AsnB"/>
    <property type="match status" value="1"/>
</dbReference>
<feature type="binding site" evidence="9">
    <location>
        <begin position="377"/>
        <end position="378"/>
    </location>
    <ligand>
        <name>ATP</name>
        <dbReference type="ChEBI" id="CHEBI:30616"/>
    </ligand>
</feature>
<dbReference type="Pfam" id="PF00733">
    <property type="entry name" value="Asn_synthase"/>
    <property type="match status" value="1"/>
</dbReference>
<dbReference type="SUPFAM" id="SSF56235">
    <property type="entry name" value="N-terminal nucleophile aminohydrolases (Ntn hydrolases)"/>
    <property type="match status" value="1"/>
</dbReference>
<keyword evidence="4 9" id="KW-0547">Nucleotide-binding</keyword>
<organism evidence="12 13">
    <name type="scientific">Candidatus Korobacter versatilis</name>
    <dbReference type="NCBI Taxonomy" id="658062"/>
    <lineage>
        <taxon>Bacteria</taxon>
        <taxon>Pseudomonadati</taxon>
        <taxon>Acidobacteriota</taxon>
        <taxon>Terriglobia</taxon>
        <taxon>Terriglobales</taxon>
        <taxon>Candidatus Korobacteraceae</taxon>
        <taxon>Candidatus Korobacter</taxon>
    </lineage>
</organism>
<keyword evidence="5 9" id="KW-0067">ATP-binding</keyword>
<feature type="binding site" evidence="9">
    <location>
        <position position="106"/>
    </location>
    <ligand>
        <name>L-glutamine</name>
        <dbReference type="ChEBI" id="CHEBI:58359"/>
    </ligand>
</feature>
<dbReference type="PROSITE" id="PS51278">
    <property type="entry name" value="GATASE_TYPE_2"/>
    <property type="match status" value="1"/>
</dbReference>
<reference evidence="12" key="1">
    <citation type="submission" date="2020-07" db="EMBL/GenBank/DDBJ databases">
        <title>Huge and variable diversity of episymbiotic CPR bacteria and DPANN archaea in groundwater ecosystems.</title>
        <authorList>
            <person name="He C.Y."/>
            <person name="Keren R."/>
            <person name="Whittaker M."/>
            <person name="Farag I.F."/>
            <person name="Doudna J."/>
            <person name="Cate J.H.D."/>
            <person name="Banfield J.F."/>
        </authorList>
    </citation>
    <scope>NUCLEOTIDE SEQUENCE</scope>
    <source>
        <strain evidence="12">NC_groundwater_580_Pr5_B-0.1um_64_19</strain>
    </source>
</reference>
<dbReference type="EC" id="6.3.5.4" evidence="3"/>
<evidence type="ECO:0000256" key="2">
    <source>
        <dbReference type="ARBA" id="ARBA00005752"/>
    </source>
</evidence>
<dbReference type="SUPFAM" id="SSF52402">
    <property type="entry name" value="Adenine nucleotide alpha hydrolases-like"/>
    <property type="match status" value="1"/>
</dbReference>
<dbReference type="GO" id="GO:0004066">
    <property type="term" value="F:asparagine synthase (glutamine-hydrolyzing) activity"/>
    <property type="evidence" value="ECO:0007669"/>
    <property type="project" value="UniProtKB-EC"/>
</dbReference>
<evidence type="ECO:0000256" key="3">
    <source>
        <dbReference type="ARBA" id="ARBA00012737"/>
    </source>
</evidence>
<evidence type="ECO:0000256" key="7">
    <source>
        <dbReference type="ARBA" id="ARBA00048741"/>
    </source>
</evidence>
<dbReference type="CDD" id="cd01991">
    <property type="entry name" value="Asn_synthase_B_C"/>
    <property type="match status" value="1"/>
</dbReference>
<evidence type="ECO:0000256" key="1">
    <source>
        <dbReference type="ARBA" id="ARBA00005187"/>
    </source>
</evidence>
<evidence type="ECO:0000256" key="8">
    <source>
        <dbReference type="PIRSR" id="PIRSR001589-1"/>
    </source>
</evidence>
<dbReference type="PANTHER" id="PTHR43284">
    <property type="entry name" value="ASPARAGINE SYNTHETASE (GLUTAMINE-HYDROLYZING)"/>
    <property type="match status" value="1"/>
</dbReference>
<keyword evidence="6 8" id="KW-0315">Glutamine amidotransferase</keyword>
<comment type="similarity">
    <text evidence="2">Belongs to the asparagine synthetase family.</text>
</comment>
<keyword evidence="8" id="KW-0061">Asparagine biosynthesis</keyword>
<evidence type="ECO:0000256" key="5">
    <source>
        <dbReference type="ARBA" id="ARBA00022840"/>
    </source>
</evidence>
<sequence length="657" mass="73107">MCGFAGCVEKSARSGPEALRRTAGAMVRTLAHRGPDDEGVWADADAGVALGARRLAIRDLSAAGHQPMLSPTGRLVLAYNGELYNAEEVRESLLQAGELTFRGHSDTEVLLAALEKWGVEATLVRLNGMFAFALWDRERRQLSLARDRMGEKPLYYGWAGDSFLFGSELKALRGHPDFVPEIERSALALYMQHSCVPAPYSIYRGIRKLPPASFVVISADAEREPAVRTYWSLAQVAQAGASNRFLGNDAEAVEQLDALLRDAVRKRMISDVPLGAFLSGGIDSSTVVALMQAASGHPVKTFTIGTHDEAFNEAKDAAAVARHLLTEHTELYVMPEEARDIIPLLPRLYDEPFADSSQIPTYLVAKLARQHVAVSLSGDGGDELFGGYNRHVWARRLWKRMSWMPRGVRAGVGRMLATVPAARWEMMAGALGSIAQHRMSGHKVHKMAAALHAKDLPEVYQRLATHWQEPVVLDAQTLPTQLDEPPEIPDFIEQMMYFDSVTYLPDDILVKLDRATMGVSLEGRVPFLDHRLVEFAWRLPLAMKVRGTTGKWILRQVLHKYVPGELVERPKMGFGLPIGDWLRGPLRDWAEALLDEKRLGDEGYLDAKLVRDKWQQHLAGKASWAYHLWDVLMFQSWHAECAHDPVESTLAARPHSA</sequence>
<dbReference type="Gene3D" id="3.40.50.620">
    <property type="entry name" value="HUPs"/>
    <property type="match status" value="1"/>
</dbReference>
<dbReference type="InterPro" id="IPR001962">
    <property type="entry name" value="Asn_synthase"/>
</dbReference>
<dbReference type="Gene3D" id="3.60.20.10">
    <property type="entry name" value="Glutamine Phosphoribosylpyrophosphate, subunit 1, domain 1"/>
    <property type="match status" value="1"/>
</dbReference>
<dbReference type="AlphaFoldDB" id="A0A932A6E4"/>
<dbReference type="InterPro" id="IPR029055">
    <property type="entry name" value="Ntn_hydrolases_N"/>
</dbReference>
<evidence type="ECO:0000259" key="11">
    <source>
        <dbReference type="PROSITE" id="PS51278"/>
    </source>
</evidence>
<dbReference type="Proteomes" id="UP000779809">
    <property type="component" value="Unassembled WGS sequence"/>
</dbReference>
<keyword evidence="12" id="KW-0436">Ligase</keyword>
<protein>
    <recommendedName>
        <fullName evidence="3">asparagine synthase (glutamine-hydrolyzing)</fullName>
        <ecNumber evidence="3">6.3.5.4</ecNumber>
    </recommendedName>
</protein>
<dbReference type="GO" id="GO:0006529">
    <property type="term" value="P:asparagine biosynthetic process"/>
    <property type="evidence" value="ECO:0007669"/>
    <property type="project" value="UniProtKB-KW"/>
</dbReference>
<evidence type="ECO:0000313" key="13">
    <source>
        <dbReference type="Proteomes" id="UP000779809"/>
    </source>
</evidence>
<proteinExistence type="inferred from homology"/>
<dbReference type="PIRSF" id="PIRSF001589">
    <property type="entry name" value="Asn_synthetase_glu-h"/>
    <property type="match status" value="1"/>
</dbReference>
<feature type="active site" description="For GATase activity" evidence="8">
    <location>
        <position position="2"/>
    </location>
</feature>
<dbReference type="InterPro" id="IPR014729">
    <property type="entry name" value="Rossmann-like_a/b/a_fold"/>
</dbReference>
<name>A0A932A6E4_9BACT</name>
<evidence type="ECO:0000256" key="4">
    <source>
        <dbReference type="ARBA" id="ARBA00022741"/>
    </source>
</evidence>
<evidence type="ECO:0000313" key="12">
    <source>
        <dbReference type="EMBL" id="MBI2677546.1"/>
    </source>
</evidence>
<dbReference type="PANTHER" id="PTHR43284:SF1">
    <property type="entry name" value="ASPARAGINE SYNTHETASE"/>
    <property type="match status" value="1"/>
</dbReference>
<evidence type="ECO:0000256" key="6">
    <source>
        <dbReference type="ARBA" id="ARBA00022962"/>
    </source>
</evidence>
<gene>
    <name evidence="12" type="primary">asnB</name>
    <name evidence="12" type="ORF">HYX28_02050</name>
</gene>
<feature type="binding site" evidence="9">
    <location>
        <position position="304"/>
    </location>
    <ligand>
        <name>ATP</name>
        <dbReference type="ChEBI" id="CHEBI:30616"/>
    </ligand>
</feature>